<reference evidence="2 3" key="1">
    <citation type="submission" date="2020-07" db="EMBL/GenBank/DDBJ databases">
        <title>Alkalicella. sp. LB2 genome.</title>
        <authorList>
            <person name="Postec A."/>
            <person name="Quemeneur M."/>
        </authorList>
    </citation>
    <scope>NUCLEOTIDE SEQUENCE [LARGE SCALE GENOMIC DNA]</scope>
    <source>
        <strain evidence="2 3">LB2</strain>
    </source>
</reference>
<accession>A0A7G9W406</accession>
<evidence type="ECO:0000313" key="3">
    <source>
        <dbReference type="Proteomes" id="UP000516160"/>
    </source>
</evidence>
<dbReference type="InterPro" id="IPR049458">
    <property type="entry name" value="EpsG-like"/>
</dbReference>
<feature type="transmembrane region" description="Helical" evidence="1">
    <location>
        <begin position="192"/>
        <end position="211"/>
    </location>
</feature>
<dbReference type="Pfam" id="PF14897">
    <property type="entry name" value="EpsG"/>
    <property type="match status" value="1"/>
</dbReference>
<keyword evidence="1" id="KW-0812">Transmembrane</keyword>
<organism evidence="2 3">
    <name type="scientific">Alkalicella caledoniensis</name>
    <dbReference type="NCBI Taxonomy" id="2731377"/>
    <lineage>
        <taxon>Bacteria</taxon>
        <taxon>Bacillati</taxon>
        <taxon>Bacillota</taxon>
        <taxon>Clostridia</taxon>
        <taxon>Eubacteriales</taxon>
        <taxon>Proteinivoracaceae</taxon>
        <taxon>Alkalicella</taxon>
    </lineage>
</organism>
<keyword evidence="3" id="KW-1185">Reference proteome</keyword>
<dbReference type="AlphaFoldDB" id="A0A7G9W406"/>
<feature type="transmembrane region" description="Helical" evidence="1">
    <location>
        <begin position="21"/>
        <end position="41"/>
    </location>
</feature>
<keyword evidence="1" id="KW-0472">Membrane</keyword>
<feature type="transmembrane region" description="Helical" evidence="1">
    <location>
        <begin position="231"/>
        <end position="251"/>
    </location>
</feature>
<evidence type="ECO:0000256" key="1">
    <source>
        <dbReference type="SAM" id="Phobius"/>
    </source>
</evidence>
<keyword evidence="1" id="KW-1133">Transmembrane helix</keyword>
<dbReference type="EMBL" id="CP058559">
    <property type="protein sequence ID" value="QNO13418.1"/>
    <property type="molecule type" value="Genomic_DNA"/>
</dbReference>
<gene>
    <name evidence="2" type="ORF">HYG86_00835</name>
</gene>
<feature type="transmembrane region" description="Helical" evidence="1">
    <location>
        <begin position="124"/>
        <end position="147"/>
    </location>
</feature>
<feature type="transmembrane region" description="Helical" evidence="1">
    <location>
        <begin position="263"/>
        <end position="281"/>
    </location>
</feature>
<feature type="transmembrane region" description="Helical" evidence="1">
    <location>
        <begin position="86"/>
        <end position="104"/>
    </location>
</feature>
<dbReference type="RefSeq" id="WP_213167085.1">
    <property type="nucleotide sequence ID" value="NZ_CP058559.1"/>
</dbReference>
<proteinExistence type="predicted"/>
<feature type="transmembrane region" description="Helical" evidence="1">
    <location>
        <begin position="339"/>
        <end position="357"/>
    </location>
</feature>
<feature type="transmembrane region" description="Helical" evidence="1">
    <location>
        <begin position="159"/>
        <end position="185"/>
    </location>
</feature>
<protein>
    <submittedName>
        <fullName evidence="2">EpsG family protein</fullName>
    </submittedName>
</protein>
<evidence type="ECO:0000313" key="2">
    <source>
        <dbReference type="EMBL" id="QNO13418.1"/>
    </source>
</evidence>
<dbReference type="Proteomes" id="UP000516160">
    <property type="component" value="Chromosome"/>
</dbReference>
<dbReference type="KEGG" id="acae:HYG86_00835"/>
<name>A0A7G9W406_ALKCA</name>
<sequence length="400" mass="46956">MYYLVFILGIALSFQNNKKRSWSFIFFGVILTFLAFFRYGVGPDYFAYDFLYSRINTSVIQEILFGLDHQEVGFRVLSSFFKAIGVPYQIYLATLSGVTLYYIFKLCYKYSKMPTLSLFIYYSFYYFVWSYSAVRQGVTITVGIYYLLETLESKKYVNFFLITLLLTSIHTSAIILLPLLFIVSLKLTFKKLITIVLMSIIMVYFPYGYVIEQLHWLPFLSRILPYIGRSQSYGLINFQSLARIFFLCITLSHYQLLSKENNISKKIIEIYILSLSIYFIFKFSEITAARLSIYGKVLDILIFPNIYYLYNKGKYPKILSLVLSKIKSPSNNKIVKEKILQITYICMLILLCSLVFLKEVESMSSYAGLITNSPYVPYTHIFNKNSYQFDNRYFLNMIEE</sequence>